<evidence type="ECO:0000313" key="2">
    <source>
        <dbReference type="Proteomes" id="UP000594451"/>
    </source>
</evidence>
<evidence type="ECO:0000313" key="1">
    <source>
        <dbReference type="EMBL" id="QPJ58543.1"/>
    </source>
</evidence>
<protein>
    <submittedName>
        <fullName evidence="1">Uncharacterized protein</fullName>
    </submittedName>
</protein>
<dbReference type="EMBL" id="CP039370">
    <property type="protein sequence ID" value="QPJ58543.1"/>
    <property type="molecule type" value="Genomic_DNA"/>
</dbReference>
<dbReference type="KEGG" id="psup:E5P55_01090"/>
<dbReference type="AlphaFoldDB" id="A0A7T0BRR8"/>
<organism evidence="1 2">
    <name type="scientific">Candidatus Pinguicoccus supinus</name>
    <dbReference type="NCBI Taxonomy" id="2529394"/>
    <lineage>
        <taxon>Bacteria</taxon>
        <taxon>Pseudomonadati</taxon>
        <taxon>Verrucomicrobiota</taxon>
        <taxon>Candidatus Pinguicoccus</taxon>
    </lineage>
</organism>
<accession>A0A7T0BRR8</accession>
<gene>
    <name evidence="1" type="ORF">E5P55_01090</name>
</gene>
<sequence>MVNERYFNQISVNLSIKMHMLMFLNFLKKKIANFFKLYKCIAQSINILDCYYEKNFKKILICLRFVDISTINLDNLKVYLNLDPSLIVI</sequence>
<keyword evidence="2" id="KW-1185">Reference proteome</keyword>
<name>A0A7T0BRR8_9BACT</name>
<proteinExistence type="predicted"/>
<reference evidence="1 2" key="1">
    <citation type="journal article" date="2020" name="Sci. Rep.">
        <title>Morphology, ultrastructure, genomics, and phylogeny of Euplotes vanleeuwenhoeki sp. nov. and its ultra-reduced endosymbiont Candidatus Pinguicoccus supinus sp. nov.</title>
        <authorList>
            <person name="Serra V."/>
            <person name="Gammuto L."/>
            <person name="Nitla V."/>
            <person name="Castelli M."/>
            <person name="Lanzoni O."/>
            <person name="Sassera D."/>
            <person name="Bandi C."/>
            <person name="Sandeep B.V."/>
            <person name="Verni F."/>
            <person name="Modeo L."/>
            <person name="Petroni G."/>
        </authorList>
    </citation>
    <scope>NUCLEOTIDE SEQUENCE [LARGE SCALE GENOMIC DNA]</scope>
    <source>
        <strain evidence="1 2">KKR18_Esm</strain>
    </source>
</reference>
<dbReference type="Proteomes" id="UP000594451">
    <property type="component" value="Chromosome"/>
</dbReference>